<dbReference type="InterPro" id="IPR000073">
    <property type="entry name" value="AB_hydrolase_1"/>
</dbReference>
<keyword evidence="1" id="KW-1133">Transmembrane helix</keyword>
<feature type="transmembrane region" description="Helical" evidence="1">
    <location>
        <begin position="51"/>
        <end position="70"/>
    </location>
</feature>
<keyword evidence="4" id="KW-1185">Reference proteome</keyword>
<organism evidence="3 4">
    <name type="scientific">Iamia majanohamensis</name>
    <dbReference type="NCBI Taxonomy" id="467976"/>
    <lineage>
        <taxon>Bacteria</taxon>
        <taxon>Bacillati</taxon>
        <taxon>Actinomycetota</taxon>
        <taxon>Acidimicrobiia</taxon>
        <taxon>Acidimicrobiales</taxon>
        <taxon>Iamiaceae</taxon>
        <taxon>Iamia</taxon>
    </lineage>
</organism>
<keyword evidence="1" id="KW-0472">Membrane</keyword>
<dbReference type="Gene3D" id="3.40.50.1820">
    <property type="entry name" value="alpha/beta hydrolase"/>
    <property type="match status" value="1"/>
</dbReference>
<dbReference type="InterPro" id="IPR050266">
    <property type="entry name" value="AB_hydrolase_sf"/>
</dbReference>
<dbReference type="PANTHER" id="PTHR43798:SF33">
    <property type="entry name" value="HYDROLASE, PUTATIVE (AFU_ORTHOLOGUE AFUA_2G14860)-RELATED"/>
    <property type="match status" value="1"/>
</dbReference>
<feature type="transmembrane region" description="Helical" evidence="1">
    <location>
        <begin position="20"/>
        <end position="39"/>
    </location>
</feature>
<keyword evidence="3" id="KW-0378">Hydrolase</keyword>
<dbReference type="Pfam" id="PF12697">
    <property type="entry name" value="Abhydrolase_6"/>
    <property type="match status" value="1"/>
</dbReference>
<name>A0AAE9Y6V2_9ACTN</name>
<accession>A0AAE9Y6V2</accession>
<dbReference type="SUPFAM" id="SSF53474">
    <property type="entry name" value="alpha/beta-Hydrolases"/>
    <property type="match status" value="1"/>
</dbReference>
<dbReference type="PANTHER" id="PTHR43798">
    <property type="entry name" value="MONOACYLGLYCEROL LIPASE"/>
    <property type="match status" value="1"/>
</dbReference>
<sequence length="378" mass="39610">MIADVVLWRIAGDHDAAVGWPVHLGSATTIVFALGTLYVSRAGRPLPHPVLWGSGALLVVLALDLVGQVVTGGGKAGAFHPTHAGVAVAVLTAAAASVSLYLLALRRLPTNGPLHLEQTDGRDPAVVFVHGLGASGRYWEAVVARLDDRRTVSVHLLGFGRSAKPRRASYDVDCHCAALARHVPDGSIVVAHSVGASVALRVAARHPSRVAGLVLIAPPAHPDAETARDQISELGTLARLVAHERPAAVAMCQVMCMLRPFAAAAAPLIRPDLPTHVAVDGVLHTWPSYSRTLQRVVIDHRIDDDLGALAIPLVVVAGTDDPVAPIDHIRSALDCAGAGPEVLRAIPDGGHHLILHEPGRVTEAIELVIEAGTHPSRH</sequence>
<dbReference type="KEGG" id="ima:PO878_04665"/>
<dbReference type="GO" id="GO:0016787">
    <property type="term" value="F:hydrolase activity"/>
    <property type="evidence" value="ECO:0007669"/>
    <property type="project" value="UniProtKB-KW"/>
</dbReference>
<reference evidence="3" key="1">
    <citation type="submission" date="2023-01" db="EMBL/GenBank/DDBJ databases">
        <title>The diversity of Class Acidimicrobiia in South China Sea sediment environments and the proposal of Iamia marina sp. nov., a novel species of the genus Iamia.</title>
        <authorList>
            <person name="He Y."/>
            <person name="Tian X."/>
        </authorList>
    </citation>
    <scope>NUCLEOTIDE SEQUENCE</scope>
    <source>
        <strain evidence="3">DSM 19957</strain>
    </source>
</reference>
<feature type="domain" description="AB hydrolase-1" evidence="2">
    <location>
        <begin position="126"/>
        <end position="363"/>
    </location>
</feature>
<protein>
    <submittedName>
        <fullName evidence="3">Alpha/beta hydrolase</fullName>
    </submittedName>
</protein>
<dbReference type="PRINTS" id="PR00111">
    <property type="entry name" value="ABHYDROLASE"/>
</dbReference>
<evidence type="ECO:0000259" key="2">
    <source>
        <dbReference type="Pfam" id="PF12697"/>
    </source>
</evidence>
<gene>
    <name evidence="3" type="ORF">PO878_04665</name>
</gene>
<keyword evidence="1" id="KW-0812">Transmembrane</keyword>
<dbReference type="EMBL" id="CP116942">
    <property type="protein sequence ID" value="WCO68015.1"/>
    <property type="molecule type" value="Genomic_DNA"/>
</dbReference>
<evidence type="ECO:0000313" key="3">
    <source>
        <dbReference type="EMBL" id="WCO68015.1"/>
    </source>
</evidence>
<proteinExistence type="predicted"/>
<evidence type="ECO:0000313" key="4">
    <source>
        <dbReference type="Proteomes" id="UP001216390"/>
    </source>
</evidence>
<dbReference type="RefSeq" id="WP_272737532.1">
    <property type="nucleotide sequence ID" value="NZ_CP116942.1"/>
</dbReference>
<feature type="transmembrane region" description="Helical" evidence="1">
    <location>
        <begin position="82"/>
        <end position="104"/>
    </location>
</feature>
<dbReference type="InterPro" id="IPR029058">
    <property type="entry name" value="AB_hydrolase_fold"/>
</dbReference>
<dbReference type="GO" id="GO:0016020">
    <property type="term" value="C:membrane"/>
    <property type="evidence" value="ECO:0007669"/>
    <property type="project" value="TreeGrafter"/>
</dbReference>
<dbReference type="AlphaFoldDB" id="A0AAE9Y6V2"/>
<dbReference type="Proteomes" id="UP001216390">
    <property type="component" value="Chromosome"/>
</dbReference>
<evidence type="ECO:0000256" key="1">
    <source>
        <dbReference type="SAM" id="Phobius"/>
    </source>
</evidence>